<evidence type="ECO:0000256" key="12">
    <source>
        <dbReference type="ARBA" id="ARBA00048366"/>
    </source>
</evidence>
<feature type="binding site" evidence="14">
    <location>
        <position position="148"/>
    </location>
    <ligand>
        <name>L-threonine</name>
        <dbReference type="ChEBI" id="CHEBI:57926"/>
    </ligand>
</feature>
<comment type="subcellular location">
    <subcellularLocation>
        <location evidence="1 13">Cytoplasm</location>
    </subcellularLocation>
</comment>
<dbReference type="PIRSF" id="PIRSF004930">
    <property type="entry name" value="Tln_factor_SUA5"/>
    <property type="match status" value="1"/>
</dbReference>
<evidence type="ECO:0000256" key="11">
    <source>
        <dbReference type="ARBA" id="ARBA00029774"/>
    </source>
</evidence>
<dbReference type="GO" id="GO:0006450">
    <property type="term" value="P:regulation of translational fidelity"/>
    <property type="evidence" value="ECO:0007669"/>
    <property type="project" value="TreeGrafter"/>
</dbReference>
<dbReference type="InterPro" id="IPR010923">
    <property type="entry name" value="T(6)A37_SUA5"/>
</dbReference>
<dbReference type="Proteomes" id="UP000285138">
    <property type="component" value="Unassembled WGS sequence"/>
</dbReference>
<keyword evidence="10 13" id="KW-0067">ATP-binding</keyword>
<dbReference type="GO" id="GO:0061710">
    <property type="term" value="F:L-threonylcarbamoyladenylate synthase"/>
    <property type="evidence" value="ECO:0007669"/>
    <property type="project" value="UniProtKB-EC"/>
</dbReference>
<keyword evidence="7 13" id="KW-0819">tRNA processing</keyword>
<dbReference type="InterPro" id="IPR038385">
    <property type="entry name" value="Sua5/YwlC_C"/>
</dbReference>
<keyword evidence="8 13" id="KW-0548">Nucleotidyltransferase</keyword>
<name>A0A424YFY9_9FIRM</name>
<dbReference type="InterPro" id="IPR005145">
    <property type="entry name" value="Sua5_C"/>
</dbReference>
<feature type="binding site" evidence="14">
    <location>
        <position position="150"/>
    </location>
    <ligand>
        <name>ATP</name>
        <dbReference type="ChEBI" id="CHEBI:30616"/>
    </ligand>
</feature>
<dbReference type="InterPro" id="IPR006070">
    <property type="entry name" value="Sua5-like_dom"/>
</dbReference>
<evidence type="ECO:0000256" key="9">
    <source>
        <dbReference type="ARBA" id="ARBA00022741"/>
    </source>
</evidence>
<dbReference type="PANTHER" id="PTHR17490">
    <property type="entry name" value="SUA5"/>
    <property type="match status" value="1"/>
</dbReference>
<evidence type="ECO:0000256" key="13">
    <source>
        <dbReference type="PIRNR" id="PIRNR004930"/>
    </source>
</evidence>
<feature type="binding site" evidence="14">
    <location>
        <position position="128"/>
    </location>
    <ligand>
        <name>L-threonine</name>
        <dbReference type="ChEBI" id="CHEBI:57926"/>
    </ligand>
</feature>
<dbReference type="EMBL" id="QZAA01000111">
    <property type="protein sequence ID" value="RQD76773.1"/>
    <property type="molecule type" value="Genomic_DNA"/>
</dbReference>
<keyword evidence="6 13" id="KW-0808">Transferase</keyword>
<feature type="binding site" evidence="14">
    <location>
        <position position="74"/>
    </location>
    <ligand>
        <name>L-threonine</name>
        <dbReference type="ChEBI" id="CHEBI:57926"/>
    </ligand>
</feature>
<feature type="binding site" evidence="14">
    <location>
        <position position="241"/>
    </location>
    <ligand>
        <name>ATP</name>
        <dbReference type="ChEBI" id="CHEBI:30616"/>
    </ligand>
</feature>
<protein>
    <recommendedName>
        <fullName evidence="4 13">Threonylcarbamoyl-AMP synthase</fullName>
        <shortName evidence="13">TC-AMP synthase</shortName>
        <ecNumber evidence="3 13">2.7.7.87</ecNumber>
    </recommendedName>
    <alternativeName>
        <fullName evidence="11 13">L-threonylcarbamoyladenylate synthase</fullName>
    </alternativeName>
</protein>
<comment type="caution">
    <text evidence="16">The sequence shown here is derived from an EMBL/GenBank/DDBJ whole genome shotgun (WGS) entry which is preliminary data.</text>
</comment>
<dbReference type="GO" id="GO:0005524">
    <property type="term" value="F:ATP binding"/>
    <property type="evidence" value="ECO:0007669"/>
    <property type="project" value="UniProtKB-UniRule"/>
</dbReference>
<evidence type="ECO:0000256" key="8">
    <source>
        <dbReference type="ARBA" id="ARBA00022695"/>
    </source>
</evidence>
<dbReference type="GO" id="GO:0003725">
    <property type="term" value="F:double-stranded RNA binding"/>
    <property type="evidence" value="ECO:0007669"/>
    <property type="project" value="UniProtKB-UniRule"/>
</dbReference>
<dbReference type="FunFam" id="3.90.870.10:FF:000008">
    <property type="entry name" value="Threonylcarbamoyl-AMP synthase"/>
    <property type="match status" value="1"/>
</dbReference>
<dbReference type="InterPro" id="IPR017945">
    <property type="entry name" value="DHBP_synth_RibB-like_a/b_dom"/>
</dbReference>
<dbReference type="GO" id="GO:0008033">
    <property type="term" value="P:tRNA processing"/>
    <property type="evidence" value="ECO:0007669"/>
    <property type="project" value="UniProtKB-KW"/>
</dbReference>
<dbReference type="InterPro" id="IPR050156">
    <property type="entry name" value="TC-AMP_synthase_SUA5"/>
</dbReference>
<evidence type="ECO:0000256" key="5">
    <source>
        <dbReference type="ARBA" id="ARBA00022490"/>
    </source>
</evidence>
<feature type="binding site" evidence="14">
    <location>
        <position position="158"/>
    </location>
    <ligand>
        <name>ATP</name>
        <dbReference type="ChEBI" id="CHEBI:30616"/>
    </ligand>
</feature>
<dbReference type="Gene3D" id="3.40.50.11030">
    <property type="entry name" value="Threonylcarbamoyl-AMP synthase, C-terminal domain"/>
    <property type="match status" value="1"/>
</dbReference>
<evidence type="ECO:0000259" key="15">
    <source>
        <dbReference type="PROSITE" id="PS51163"/>
    </source>
</evidence>
<evidence type="ECO:0000256" key="4">
    <source>
        <dbReference type="ARBA" id="ARBA00015492"/>
    </source>
</evidence>
<evidence type="ECO:0000256" key="10">
    <source>
        <dbReference type="ARBA" id="ARBA00022840"/>
    </source>
</evidence>
<evidence type="ECO:0000256" key="1">
    <source>
        <dbReference type="ARBA" id="ARBA00004496"/>
    </source>
</evidence>
<dbReference type="SUPFAM" id="SSF55821">
    <property type="entry name" value="YrdC/RibB"/>
    <property type="match status" value="1"/>
</dbReference>
<accession>A0A424YFY9</accession>
<gene>
    <name evidence="16" type="ORF">D5R97_03945</name>
</gene>
<feature type="domain" description="YrdC-like" evidence="15">
    <location>
        <begin position="20"/>
        <end position="206"/>
    </location>
</feature>
<dbReference type="GO" id="GO:0005737">
    <property type="term" value="C:cytoplasm"/>
    <property type="evidence" value="ECO:0007669"/>
    <property type="project" value="UniProtKB-SubCell"/>
</dbReference>
<proteinExistence type="inferred from homology"/>
<dbReference type="PANTHER" id="PTHR17490:SF16">
    <property type="entry name" value="THREONYLCARBAMOYL-AMP SYNTHASE"/>
    <property type="match status" value="1"/>
</dbReference>
<evidence type="ECO:0000313" key="16">
    <source>
        <dbReference type="EMBL" id="RQD76773.1"/>
    </source>
</evidence>
<dbReference type="AlphaFoldDB" id="A0A424YFY9"/>
<dbReference type="NCBIfam" id="TIGR00057">
    <property type="entry name" value="L-threonylcarbamoyladenylate synthase"/>
    <property type="match status" value="1"/>
</dbReference>
<comment type="catalytic activity">
    <reaction evidence="12 13">
        <text>L-threonine + hydrogencarbonate + ATP = L-threonylcarbamoyladenylate + diphosphate + H2O</text>
        <dbReference type="Rhea" id="RHEA:36407"/>
        <dbReference type="ChEBI" id="CHEBI:15377"/>
        <dbReference type="ChEBI" id="CHEBI:17544"/>
        <dbReference type="ChEBI" id="CHEBI:30616"/>
        <dbReference type="ChEBI" id="CHEBI:33019"/>
        <dbReference type="ChEBI" id="CHEBI:57926"/>
        <dbReference type="ChEBI" id="CHEBI:73682"/>
        <dbReference type="EC" id="2.7.7.87"/>
    </reaction>
</comment>
<comment type="function">
    <text evidence="13">Required for the formation of a threonylcarbamoyl group on adenosine at position 37 (t(6)A37) in tRNAs that read codons beginning with adenine.</text>
</comment>
<dbReference type="PROSITE" id="PS51163">
    <property type="entry name" value="YRDC"/>
    <property type="match status" value="1"/>
</dbReference>
<evidence type="ECO:0000256" key="6">
    <source>
        <dbReference type="ARBA" id="ARBA00022679"/>
    </source>
</evidence>
<dbReference type="Pfam" id="PF01300">
    <property type="entry name" value="Sua5_yciO_yrdC"/>
    <property type="match status" value="1"/>
</dbReference>
<evidence type="ECO:0000256" key="14">
    <source>
        <dbReference type="PIRSR" id="PIRSR004930-1"/>
    </source>
</evidence>
<keyword evidence="9 13" id="KW-0547">Nucleotide-binding</keyword>
<dbReference type="Gene3D" id="3.90.870.10">
    <property type="entry name" value="DHBP synthase"/>
    <property type="match status" value="1"/>
</dbReference>
<organism evidence="16 17">
    <name type="scientific">Candidatus Syntrophonatronum acetioxidans</name>
    <dbReference type="NCBI Taxonomy" id="1795816"/>
    <lineage>
        <taxon>Bacteria</taxon>
        <taxon>Bacillati</taxon>
        <taxon>Bacillota</taxon>
        <taxon>Clostridia</taxon>
        <taxon>Eubacteriales</taxon>
        <taxon>Syntrophomonadaceae</taxon>
        <taxon>Candidatus Syntrophonatronum</taxon>
    </lineage>
</organism>
<evidence type="ECO:0000256" key="3">
    <source>
        <dbReference type="ARBA" id="ARBA00012584"/>
    </source>
</evidence>
<feature type="binding site" evidence="14">
    <location>
        <position position="124"/>
    </location>
    <ligand>
        <name>ATP</name>
        <dbReference type="ChEBI" id="CHEBI:30616"/>
    </ligand>
</feature>
<feature type="binding site" evidence="14">
    <location>
        <position position="69"/>
    </location>
    <ligand>
        <name>ATP</name>
        <dbReference type="ChEBI" id="CHEBI:30616"/>
    </ligand>
</feature>
<dbReference type="EC" id="2.7.7.87" evidence="3 13"/>
<reference evidence="16 17" key="1">
    <citation type="submission" date="2018-08" db="EMBL/GenBank/DDBJ databases">
        <title>The metabolism and importance of syntrophic acetate oxidation coupled to methane or sulfide production in haloalkaline environments.</title>
        <authorList>
            <person name="Timmers P.H.A."/>
            <person name="Vavourakis C.D."/>
            <person name="Sorokin D.Y."/>
            <person name="Sinninghe Damste J.S."/>
            <person name="Muyzer G."/>
            <person name="Stams A.J.M."/>
            <person name="Plugge C.M."/>
        </authorList>
    </citation>
    <scope>NUCLEOTIDE SEQUENCE [LARGE SCALE GENOMIC DNA]</scope>
    <source>
        <strain evidence="16">MSAO_Bac1</strain>
    </source>
</reference>
<sequence length="356" mass="38647">MYRKVKGTLLIDAKNPEKAEAGIKKAAETLRRGGLVAFPTETVYGLGASAFSGEGVKKIFRAKGRPPDNPLIVHLAQLDTLKDLAVNIPPQAWTLAARFWPGPLTLILPKSPRVPPEVTAGLDTVAVRMPLHPTALALLRQAGLPLAAPSANLSGRPSPTTVEHVVEDLAGRVEIILDGGPCLVGLESTVLDITGKKPVLLRPGAVTLEELQEVLGEVEVPPDLSYKDRAAPSPGLKYRHYAPRAPMFLVEGTREEMVGKMKKICQERRARGQKVGLLLSRENRELFDGEVVEDLGPRNHPGEMAARLFYALRRLDSLGVDYILAETYEEKGIGLALMNRLRKAASGRVIKAPSTR</sequence>
<evidence type="ECO:0000256" key="2">
    <source>
        <dbReference type="ARBA" id="ARBA00007663"/>
    </source>
</evidence>
<feature type="binding site" evidence="14">
    <location>
        <position position="202"/>
    </location>
    <ligand>
        <name>ATP</name>
        <dbReference type="ChEBI" id="CHEBI:30616"/>
    </ligand>
</feature>
<evidence type="ECO:0000313" key="17">
    <source>
        <dbReference type="Proteomes" id="UP000285138"/>
    </source>
</evidence>
<dbReference type="GO" id="GO:0000049">
    <property type="term" value="F:tRNA binding"/>
    <property type="evidence" value="ECO:0007669"/>
    <property type="project" value="TreeGrafter"/>
</dbReference>
<comment type="similarity">
    <text evidence="2 13">Belongs to the SUA5 family.</text>
</comment>
<dbReference type="Pfam" id="PF03481">
    <property type="entry name" value="Sua5_C"/>
    <property type="match status" value="1"/>
</dbReference>
<feature type="binding site" evidence="14">
    <location>
        <position position="65"/>
    </location>
    <ligand>
        <name>ATP</name>
        <dbReference type="ChEBI" id="CHEBI:30616"/>
    </ligand>
</feature>
<feature type="binding site" evidence="14">
    <location>
        <position position="42"/>
    </location>
    <ligand>
        <name>L-threonine</name>
        <dbReference type="ChEBI" id="CHEBI:57926"/>
    </ligand>
</feature>
<keyword evidence="5 13" id="KW-0963">Cytoplasm</keyword>
<evidence type="ECO:0000256" key="7">
    <source>
        <dbReference type="ARBA" id="ARBA00022694"/>
    </source>
</evidence>
<feature type="binding site" evidence="14">
    <location>
        <position position="188"/>
    </location>
    <ligand>
        <name>L-threonine</name>
        <dbReference type="ChEBI" id="CHEBI:57926"/>
    </ligand>
</feature>